<keyword evidence="1" id="KW-0732">Signal</keyword>
<dbReference type="STRING" id="81479.RA876_12355"/>
<dbReference type="SUPFAM" id="SSF50952">
    <property type="entry name" value="Soluble quinoprotein glucose dehydrogenase"/>
    <property type="match status" value="1"/>
</dbReference>
<dbReference type="EMBL" id="MSYM01000018">
    <property type="protein sequence ID" value="OLP04882.1"/>
    <property type="molecule type" value="Genomic_DNA"/>
</dbReference>
<accession>A0A1Q8YA72</accession>
<comment type="caution">
    <text evidence="3">The sequence shown here is derived from an EMBL/GenBank/DDBJ whole genome shotgun (WGS) entry which is preliminary data.</text>
</comment>
<dbReference type="InterPro" id="IPR011041">
    <property type="entry name" value="Quinoprot_gluc/sorb_DH_b-prop"/>
</dbReference>
<dbReference type="PANTHER" id="PTHR33546">
    <property type="entry name" value="LARGE, MULTIFUNCTIONAL SECRETED PROTEIN-RELATED"/>
    <property type="match status" value="1"/>
</dbReference>
<gene>
    <name evidence="3" type="ORF">BLL52_3698</name>
</gene>
<dbReference type="PANTHER" id="PTHR33546:SF1">
    <property type="entry name" value="LARGE, MULTIFUNCTIONAL SECRETED PROTEIN"/>
    <property type="match status" value="1"/>
</dbReference>
<evidence type="ECO:0000313" key="4">
    <source>
        <dbReference type="Proteomes" id="UP000185911"/>
    </source>
</evidence>
<dbReference type="GO" id="GO:0016491">
    <property type="term" value="F:oxidoreductase activity"/>
    <property type="evidence" value="ECO:0007669"/>
    <property type="project" value="UniProtKB-KW"/>
</dbReference>
<feature type="chain" id="PRO_5012706051" evidence="1">
    <location>
        <begin position="35"/>
        <end position="448"/>
    </location>
</feature>
<protein>
    <submittedName>
        <fullName evidence="3">L-sorbosone dehydrogenase</fullName>
        <ecNumber evidence="3">1.1.1.-</ecNumber>
    </submittedName>
</protein>
<sequence length="448" mass="47011">MTFLAVSQPPSMPRLNRSAGVLLAVMLVCSQMLAHSADVGFGAQPTLPAPEHSLIPTVNIAPAIGWPADAAPTPAPGTRVTAFASGLDHPRWLYVLPNGDVLVAETNAPPKPEDGKGIKGWIMGLVMKRAGATVTSANRITLLRDSNGDGVADLRSVLLDGLNSPFGMALVGQTLYVANSDAVLSFPYTDGATNIMAAGTKLVVLPGGPINHHWTKNLIASNDGSKLYVTVGSNSNVAERGMEVEAERAAIWEVDAASGSHRLFATGLRNPNGLAWEPETQALWTVVNERDELGDDLVPDFLTSVRDGAFYGWPYSYFGQHVDTRVTPQRPDLVAQAIAPDYALGAHTASLGLADASGNTLGAAFASGMFIGQHGSWNRRPHSGYKVIFVPFKSGQPAGDPVDVLTGFLSDGGKAQGRPVGVALDKQGALLVADDVGNVVWRVSGQGL</sequence>
<keyword evidence="4" id="KW-1185">Reference proteome</keyword>
<feature type="domain" description="Pyrroloquinoline quinone-dependent pyranose dehydrogenase beta-propeller" evidence="2">
    <location>
        <begin position="336"/>
        <end position="442"/>
    </location>
</feature>
<dbReference type="Proteomes" id="UP000185911">
    <property type="component" value="Unassembled WGS sequence"/>
</dbReference>
<dbReference type="EC" id="1.1.1.-" evidence="3"/>
<dbReference type="AlphaFoldDB" id="A0A1Q8YA72"/>
<reference evidence="3 4" key="1">
    <citation type="submission" date="2017-01" db="EMBL/GenBank/DDBJ databases">
        <title>Genome sequence of Rhodoferax antarcticus ANT.BR, a psychrophilic purple nonsulfur bacterium from an Antarctic microbial mat.</title>
        <authorList>
            <person name="Baker J."/>
            <person name="Riester C."/>
            <person name="Skinner B."/>
            <person name="Newell A."/>
            <person name="Swingley W."/>
            <person name="Madigan M."/>
            <person name="Jung D."/>
            <person name="Asao M."/>
            <person name="Chen M."/>
            <person name="Loughlin P."/>
            <person name="Pan H."/>
            <person name="Lin S."/>
            <person name="Li N."/>
            <person name="Shaw J."/>
            <person name="Prado M."/>
            <person name="Sherman C."/>
            <person name="Li X."/>
            <person name="Tang J."/>
            <person name="Blankenship R."/>
            <person name="Zhao T."/>
            <person name="Touchman J."/>
            <person name="Sattley M."/>
        </authorList>
    </citation>
    <scope>NUCLEOTIDE SEQUENCE [LARGE SCALE GENOMIC DNA]</scope>
    <source>
        <strain evidence="3 4">ANT.BR</strain>
    </source>
</reference>
<keyword evidence="3" id="KW-0560">Oxidoreductase</keyword>
<dbReference type="Pfam" id="PF22807">
    <property type="entry name" value="TrAA12"/>
    <property type="match status" value="2"/>
</dbReference>
<organism evidence="3 4">
    <name type="scientific">Rhodoferax antarcticus ANT.BR</name>
    <dbReference type="NCBI Taxonomy" id="1111071"/>
    <lineage>
        <taxon>Bacteria</taxon>
        <taxon>Pseudomonadati</taxon>
        <taxon>Pseudomonadota</taxon>
        <taxon>Betaproteobacteria</taxon>
        <taxon>Burkholderiales</taxon>
        <taxon>Comamonadaceae</taxon>
        <taxon>Rhodoferax</taxon>
    </lineage>
</organism>
<evidence type="ECO:0000256" key="1">
    <source>
        <dbReference type="SAM" id="SignalP"/>
    </source>
</evidence>
<evidence type="ECO:0000313" key="3">
    <source>
        <dbReference type="EMBL" id="OLP04882.1"/>
    </source>
</evidence>
<dbReference type="InterPro" id="IPR054539">
    <property type="entry name" value="Beta-prop_PDH"/>
</dbReference>
<evidence type="ECO:0000259" key="2">
    <source>
        <dbReference type="Pfam" id="PF22807"/>
    </source>
</evidence>
<proteinExistence type="predicted"/>
<feature type="domain" description="Pyrroloquinoline quinone-dependent pyranose dehydrogenase beta-propeller" evidence="2">
    <location>
        <begin position="74"/>
        <end position="293"/>
    </location>
</feature>
<feature type="signal peptide" evidence="1">
    <location>
        <begin position="1"/>
        <end position="34"/>
    </location>
</feature>
<name>A0A1Q8YA72_9BURK</name>
<dbReference type="Gene3D" id="2.120.10.30">
    <property type="entry name" value="TolB, C-terminal domain"/>
    <property type="match status" value="1"/>
</dbReference>
<dbReference type="InterPro" id="IPR011042">
    <property type="entry name" value="6-blade_b-propeller_TolB-like"/>
</dbReference>